<dbReference type="EMBL" id="FOTW01000025">
    <property type="protein sequence ID" value="SFM61541.1"/>
    <property type="molecule type" value="Genomic_DNA"/>
</dbReference>
<protein>
    <submittedName>
        <fullName evidence="1">Bacteriocin biosynthesis cyclodehydratase domain-containing protein</fullName>
    </submittedName>
</protein>
<sequence>MNDCLYVSPLAEITTIGADKIALSVVGRRFTVEDKVGMLKGILALARDGVSRDALVEHMADSFPAEAVDAALKALLDTKVLVRHNGRASGDATHEHLTHRRELEGLTMPGQGAAYERANWLVALAGEGACADALAASFAELDVAVLRVGADAALPCAAAAGKRALLIVCADHEDYALFRAMNAKAVEAGMPSLYVGIDWSTVQCGPLVMPRATACYECYFHRVRGTRKFVAEFDVRSLPDAIMYHAVPSKLALRFGVAEASRVALQYLSGTLENLQHSVFSEIDSLSGEIHRSRILRLPRCAACGNASSARPVGSVFQQALLRRRA</sequence>
<dbReference type="Proteomes" id="UP000199470">
    <property type="component" value="Unassembled WGS sequence"/>
</dbReference>
<dbReference type="GO" id="GO:0008641">
    <property type="term" value="F:ubiquitin-like modifier activating enzyme activity"/>
    <property type="evidence" value="ECO:0007669"/>
    <property type="project" value="InterPro"/>
</dbReference>
<dbReference type="NCBIfam" id="TIGR03882">
    <property type="entry name" value="cyclo_dehyd_2"/>
    <property type="match status" value="1"/>
</dbReference>
<dbReference type="InterPro" id="IPR022291">
    <property type="entry name" value="Bacteriocin_synth_cyclodeHase"/>
</dbReference>
<organism evidence="1 2">
    <name type="scientific">Rugamonas rubra</name>
    <dbReference type="NCBI Taxonomy" id="758825"/>
    <lineage>
        <taxon>Bacteria</taxon>
        <taxon>Pseudomonadati</taxon>
        <taxon>Pseudomonadota</taxon>
        <taxon>Betaproteobacteria</taxon>
        <taxon>Burkholderiales</taxon>
        <taxon>Oxalobacteraceae</taxon>
        <taxon>Telluria group</taxon>
        <taxon>Rugamonas</taxon>
    </lineage>
</organism>
<dbReference type="Gene3D" id="3.40.50.720">
    <property type="entry name" value="NAD(P)-binding Rossmann-like Domain"/>
    <property type="match status" value="1"/>
</dbReference>
<evidence type="ECO:0000313" key="1">
    <source>
        <dbReference type="EMBL" id="SFM61541.1"/>
    </source>
</evidence>
<name>A0A1I4SB34_9BURK</name>
<dbReference type="AlphaFoldDB" id="A0A1I4SB34"/>
<dbReference type="STRING" id="758825.SAMN02982985_04714"/>
<dbReference type="RefSeq" id="WP_093390142.1">
    <property type="nucleotide sequence ID" value="NZ_FOTW01000025.1"/>
</dbReference>
<proteinExistence type="predicted"/>
<dbReference type="InterPro" id="IPR035985">
    <property type="entry name" value="Ubiquitin-activating_enz"/>
</dbReference>
<dbReference type="SUPFAM" id="SSF69572">
    <property type="entry name" value="Activating enzymes of the ubiquitin-like proteins"/>
    <property type="match status" value="1"/>
</dbReference>
<reference evidence="1 2" key="1">
    <citation type="submission" date="2016-10" db="EMBL/GenBank/DDBJ databases">
        <authorList>
            <person name="de Groot N.N."/>
        </authorList>
    </citation>
    <scope>NUCLEOTIDE SEQUENCE [LARGE SCALE GENOMIC DNA]</scope>
    <source>
        <strain evidence="1 2">ATCC 43154</strain>
    </source>
</reference>
<keyword evidence="2" id="KW-1185">Reference proteome</keyword>
<evidence type="ECO:0000313" key="2">
    <source>
        <dbReference type="Proteomes" id="UP000199470"/>
    </source>
</evidence>
<accession>A0A1I4SB34</accession>
<dbReference type="OrthoDB" id="9204719at2"/>
<gene>
    <name evidence="1" type="ORF">SAMN02982985_04714</name>
</gene>